<dbReference type="PROSITE" id="PS00061">
    <property type="entry name" value="ADH_SHORT"/>
    <property type="match status" value="1"/>
</dbReference>
<dbReference type="Pfam" id="PF00106">
    <property type="entry name" value="adh_short"/>
    <property type="match status" value="1"/>
</dbReference>
<dbReference type="InterPro" id="IPR057313">
    <property type="entry name" value="Maqu_2507-like"/>
</dbReference>
<dbReference type="Gene3D" id="3.40.50.720">
    <property type="entry name" value="NAD(P)-binding Rossmann-like Domain"/>
    <property type="match status" value="2"/>
</dbReference>
<dbReference type="SUPFAM" id="SSF51735">
    <property type="entry name" value="NAD(P)-binding Rossmann-fold domains"/>
    <property type="match status" value="2"/>
</dbReference>
<dbReference type="InterPro" id="IPR057326">
    <property type="entry name" value="KR_dom"/>
</dbReference>
<evidence type="ECO:0000256" key="1">
    <source>
        <dbReference type="ARBA" id="ARBA00006484"/>
    </source>
</evidence>
<reference evidence="4 5" key="2">
    <citation type="submission" date="2020-06" db="EMBL/GenBank/DDBJ databases">
        <title>Antribacter stalactiti gen. nov., sp. nov., a new member of the family Nacardiaceae isolated from a cave.</title>
        <authorList>
            <person name="Kim I.S."/>
        </authorList>
    </citation>
    <scope>NUCLEOTIDE SEQUENCE [LARGE SCALE GENOMIC DNA]</scope>
    <source>
        <strain evidence="4 5">YC2-7</strain>
    </source>
</reference>
<dbReference type="GO" id="GO:0016020">
    <property type="term" value="C:membrane"/>
    <property type="evidence" value="ECO:0007669"/>
    <property type="project" value="TreeGrafter"/>
</dbReference>
<dbReference type="RefSeq" id="WP_169584659.1">
    <property type="nucleotide sequence ID" value="NZ_VCQU01000001.1"/>
</dbReference>
<reference evidence="4 5" key="1">
    <citation type="submission" date="2019-05" db="EMBL/GenBank/DDBJ databases">
        <authorList>
            <person name="Lee S.D."/>
        </authorList>
    </citation>
    <scope>NUCLEOTIDE SEQUENCE [LARGE SCALE GENOMIC DNA]</scope>
    <source>
        <strain evidence="4 5">YC2-7</strain>
    </source>
</reference>
<dbReference type="PANTHER" id="PTHR44196">
    <property type="entry name" value="DEHYDROGENASE/REDUCTASE SDR FAMILY MEMBER 7B"/>
    <property type="match status" value="1"/>
</dbReference>
<name>A0A848K969_9NOCA</name>
<dbReference type="EMBL" id="VCQU01000001">
    <property type="protein sequence ID" value="NMN93978.1"/>
    <property type="molecule type" value="Genomic_DNA"/>
</dbReference>
<dbReference type="CDD" id="cd05233">
    <property type="entry name" value="SDR_c"/>
    <property type="match status" value="1"/>
</dbReference>
<keyword evidence="2" id="KW-0560">Oxidoreductase</keyword>
<dbReference type="AlphaFoldDB" id="A0A848K969"/>
<feature type="domain" description="Ketoreductase" evidence="3">
    <location>
        <begin position="369"/>
        <end position="543"/>
    </location>
</feature>
<dbReference type="NCBIfam" id="NF005539">
    <property type="entry name" value="PRK07201.1"/>
    <property type="match status" value="1"/>
</dbReference>
<dbReference type="Pfam" id="PF07993">
    <property type="entry name" value="NAD_binding_4"/>
    <property type="match status" value="1"/>
</dbReference>
<organism evidence="4 5">
    <name type="scientific">Antrihabitans stalactiti</name>
    <dbReference type="NCBI Taxonomy" id="2584121"/>
    <lineage>
        <taxon>Bacteria</taxon>
        <taxon>Bacillati</taxon>
        <taxon>Actinomycetota</taxon>
        <taxon>Actinomycetes</taxon>
        <taxon>Mycobacteriales</taxon>
        <taxon>Nocardiaceae</taxon>
        <taxon>Antrihabitans</taxon>
    </lineage>
</organism>
<evidence type="ECO:0000256" key="2">
    <source>
        <dbReference type="ARBA" id="ARBA00023002"/>
    </source>
</evidence>
<dbReference type="GO" id="GO:0016491">
    <property type="term" value="F:oxidoreductase activity"/>
    <property type="evidence" value="ECO:0007669"/>
    <property type="project" value="UniProtKB-KW"/>
</dbReference>
<dbReference type="InterPro" id="IPR002347">
    <property type="entry name" value="SDR_fam"/>
</dbReference>
<comment type="similarity">
    <text evidence="1">Belongs to the short-chain dehydrogenases/reductases (SDR) family.</text>
</comment>
<dbReference type="PANTHER" id="PTHR44196:SF1">
    <property type="entry name" value="DEHYDROGENASE_REDUCTASE SDR FAMILY MEMBER 7B"/>
    <property type="match status" value="1"/>
</dbReference>
<evidence type="ECO:0000313" key="4">
    <source>
        <dbReference type="EMBL" id="NMN93978.1"/>
    </source>
</evidence>
<dbReference type="InterPro" id="IPR013120">
    <property type="entry name" value="FAR_NAD-bd"/>
</dbReference>
<proteinExistence type="inferred from homology"/>
<dbReference type="CDD" id="cd05263">
    <property type="entry name" value="MupV_like_SDR_e"/>
    <property type="match status" value="1"/>
</dbReference>
<accession>A0A848K969</accession>
<dbReference type="Proteomes" id="UP000535543">
    <property type="component" value="Unassembled WGS sequence"/>
</dbReference>
<dbReference type="PRINTS" id="PR00080">
    <property type="entry name" value="SDRFAMILY"/>
</dbReference>
<dbReference type="InterPro" id="IPR020904">
    <property type="entry name" value="Sc_DH/Rdtase_CS"/>
</dbReference>
<evidence type="ECO:0000259" key="3">
    <source>
        <dbReference type="SMART" id="SM00822"/>
    </source>
</evidence>
<comment type="caution">
    <text evidence="4">The sequence shown here is derived from an EMBL/GenBank/DDBJ whole genome shotgun (WGS) entry which is preliminary data.</text>
</comment>
<keyword evidence="5" id="KW-1185">Reference proteome</keyword>
<protein>
    <submittedName>
        <fullName evidence="4">SDR family oxidoreductase</fullName>
    </submittedName>
</protein>
<dbReference type="SMART" id="SM00822">
    <property type="entry name" value="PKS_KR"/>
    <property type="match status" value="1"/>
</dbReference>
<dbReference type="InterPro" id="IPR036291">
    <property type="entry name" value="NAD(P)-bd_dom_sf"/>
</dbReference>
<evidence type="ECO:0000313" key="5">
    <source>
        <dbReference type="Proteomes" id="UP000535543"/>
    </source>
</evidence>
<gene>
    <name evidence="4" type="ORF">FGL95_02885</name>
</gene>
<dbReference type="PRINTS" id="PR00081">
    <property type="entry name" value="GDHRDH"/>
</dbReference>
<sequence length="669" mass="71826">MNNGYIVTGGTGFIGRHFLRALLEKDPDAVVHVLVRESSRRKLAAIVSNWTGAERIVPLIGDLTKENLGLESDPPAVREIVHLGAVYDMTADEDVAHAANVAGTERVIALAKQCGAMLHHVSSVAVAGDYSGEFTESDFDLGQQLPTPYHRTKFVAEKLVREAEGLRWRVYRPAIVVGDSRTGEMDKIDGPYYFFSALSRLAQLPSQLPIAVPNLGSTNIVPVEYVAAALVELVCFKGNSGATFHLVNPEPQPVHEVFAALATAAGAPSSLFAVPGFNASLSRIGALPGVKAVRDAALGQLGIPSAVIDHVAFASTFKSTATRSALRGDLSIKVPEFSSYADKLWRYWAQELDPNRLRRTAGPDGFRGRVVVITGASSGIGLASAHAVARRGATVLMVARGVEDLDDAVAAIRAEGGDAHGYPCDITDEEAVAMLVKTLLNEHGRVDYLVNNAGRSIRRAVISSTDRMHDFERTMAVNYFGAVRLILALLPSMRERGFGHIVNISSIGVQTKAPLFAAYVASKSALDSFATIAAAENIDAGVTFTSIRMPLVRTPMIAPTAAYKSLPVDSPEDAAARVMRALEQRPDRIDTPIGTLSDYMGLLAPNVKRAVLHQVYRAFPESGAERKPRDASDEARPSQSSFTAKMLAPLMAMPTPSIGLAKWIPGLYW</sequence>